<feature type="domain" description="Phosphatidate phosphatase APP1 catalytic" evidence="1">
    <location>
        <begin position="193"/>
        <end position="334"/>
    </location>
</feature>
<sequence length="381" mass="43485">MRKLFRGQELVFLDEAHINATRRKVYVDRIKRALERIRVIDGRDALQLATDLVESFDFALENHLAEWSRVELKPHLGVGTREFLRVRGRIAERSNVALPSPEDEAFDILVSCWYRFRIHAQAPTPILVKRGQAEVLTSTDEEGFFDTMISAQPELGDPDYVVDVVIGDQATIRAEGVTSRSLVPHSKSPRCAIVDLDGLLLNHPVSRYTQVLGELVLGEFQRRRRPVDGLGTYLHRLAEGNPYPCPIFYVSHAPRHLYKHLEAAIQYAGLPEGYLHLRDYDMRLRSMPTPPANILEMLMAHELLEMFPEQRFVAVGSRRRADSYSPLIKAMAHRLDCLMLVGSEGPPEDLTSLCRELDLDMICDLPPALQRYLVNLEWARE</sequence>
<evidence type="ECO:0000313" key="3">
    <source>
        <dbReference type="Proteomes" id="UP000321595"/>
    </source>
</evidence>
<dbReference type="KEGG" id="bbae:FRD01_10755"/>
<accession>A0A5B8XQB3</accession>
<name>A0A5B8XQB3_9DELT</name>
<protein>
    <submittedName>
        <fullName evidence="2">DUF2183 domain-containing protein</fullName>
    </submittedName>
</protein>
<keyword evidence="3" id="KW-1185">Reference proteome</keyword>
<dbReference type="GO" id="GO:0008195">
    <property type="term" value="F:phosphatidate phosphatase activity"/>
    <property type="evidence" value="ECO:0007669"/>
    <property type="project" value="InterPro"/>
</dbReference>
<gene>
    <name evidence="2" type="ORF">FRD01_10755</name>
</gene>
<dbReference type="InterPro" id="IPR019236">
    <property type="entry name" value="APP1_cat"/>
</dbReference>
<dbReference type="Proteomes" id="UP000321595">
    <property type="component" value="Chromosome"/>
</dbReference>
<dbReference type="RefSeq" id="WP_146959478.1">
    <property type="nucleotide sequence ID" value="NZ_CP042467.1"/>
</dbReference>
<proteinExistence type="predicted"/>
<evidence type="ECO:0000259" key="1">
    <source>
        <dbReference type="Pfam" id="PF09949"/>
    </source>
</evidence>
<dbReference type="Pfam" id="PF09949">
    <property type="entry name" value="APP1_cat"/>
    <property type="match status" value="1"/>
</dbReference>
<reference evidence="2 3" key="1">
    <citation type="submission" date="2019-08" db="EMBL/GenBank/DDBJ databases">
        <authorList>
            <person name="Liang Q."/>
        </authorList>
    </citation>
    <scope>NUCLEOTIDE SEQUENCE [LARGE SCALE GENOMIC DNA]</scope>
    <source>
        <strain evidence="2 3">V1718</strain>
    </source>
</reference>
<dbReference type="AlphaFoldDB" id="A0A5B8XQB3"/>
<dbReference type="EMBL" id="CP042467">
    <property type="protein sequence ID" value="QED27704.1"/>
    <property type="molecule type" value="Genomic_DNA"/>
</dbReference>
<organism evidence="2 3">
    <name type="scientific">Microvenator marinus</name>
    <dbReference type="NCBI Taxonomy" id="2600177"/>
    <lineage>
        <taxon>Bacteria</taxon>
        <taxon>Deltaproteobacteria</taxon>
        <taxon>Bradymonadales</taxon>
        <taxon>Microvenatoraceae</taxon>
        <taxon>Microvenator</taxon>
    </lineage>
</organism>
<dbReference type="OrthoDB" id="9789875at2"/>
<evidence type="ECO:0000313" key="2">
    <source>
        <dbReference type="EMBL" id="QED27704.1"/>
    </source>
</evidence>